<evidence type="ECO:0000259" key="5">
    <source>
        <dbReference type="Pfam" id="PF25597"/>
    </source>
</evidence>
<feature type="domain" description="Retroviral polymerase SH3-like" evidence="5">
    <location>
        <begin position="263"/>
        <end position="298"/>
    </location>
</feature>
<dbReference type="InterPro" id="IPR057670">
    <property type="entry name" value="SH3_retrovirus"/>
</dbReference>
<dbReference type="EMBL" id="BAABME010000372">
    <property type="protein sequence ID" value="GAA0142192.1"/>
    <property type="molecule type" value="Genomic_DNA"/>
</dbReference>
<keyword evidence="1" id="KW-0064">Aspartyl protease</keyword>
<dbReference type="InterPro" id="IPR043502">
    <property type="entry name" value="DNA/RNA_pol_sf"/>
</dbReference>
<evidence type="ECO:0000259" key="4">
    <source>
        <dbReference type="Pfam" id="PF22936"/>
    </source>
</evidence>
<feature type="domain" description="Reverse transcriptase Ty1/copia-type" evidence="3">
    <location>
        <begin position="442"/>
        <end position="538"/>
    </location>
</feature>
<keyword evidence="1" id="KW-0378">Hydrolase</keyword>
<keyword evidence="7" id="KW-1185">Reference proteome</keyword>
<dbReference type="InterPro" id="IPR054722">
    <property type="entry name" value="PolX-like_BBD"/>
</dbReference>
<sequence length="747" mass="84726">MHTRSYQYGGSVRNGMGNRSFQNSKPGYRKREMVDRSQIKCEYSGNSGHVKAGCFKLVGFPDWWPKSTNGGFDRGMSSTVNNVVYPNEYNSDYNTPLGNVMEGECSEEGQNPGTAMVNFVEFAGITTNHGVNSILLCILGAWIIDSGASTHVCSSIDLFEIIRPLKPSLSIRLPDDTNKYVHSIGTVKLSESVKLFDCLYVSSFKYNILSDSRSNKVLVVRRQERGFSVLNYKLSTPILSWKSPYKALFLQPPNLEHLKVFGCLCFVTYTEPHKSKFQERAHPTIFISYPPNQKAFSLVRNQHSRPCVPVDHYAKYDQDVVLVQDIVTDAFYITQESTENAPVEPESGPSSSSEHVVVRHSHRSRKPSVWLNNYVVSSYFSSSNIPSFTDAHMLFIANLSVIQEPTKTVTERLVLALAAANKWHLHQLDVNNSFLHGYLDEEASRQWNHEFTFKLIAYGFVQSSSDSCMFVMNTDECFMVLVVYVDDILLAENSKEHIKAVKLYLDREFTIKDLDLAKYFLGIEIARSDASIFISQRNNSSLLDDPAFYRRLIGRLLYFNCIRPDHTYVIHHHNEFMQHPKVNHWNAAIHVVKYLNGTTNHGLFYVSDASLQLQGFCDADWVRCKVTRRSITAYCILLGTSLISRKSKKQNTDSKSSAEAELRLKPIPLRCDNQAAVHIVENPVFHERTKHIEIDCHLVRDHYKAGFIQPAHVPSKQQLAGVFTKALPATTLFPLLVKMGFLQIAPS</sequence>
<accession>A0AAV3NS39</accession>
<name>A0AAV3NS39_LITER</name>
<organism evidence="6 7">
    <name type="scientific">Lithospermum erythrorhizon</name>
    <name type="common">Purple gromwell</name>
    <name type="synonym">Lithospermum officinale var. erythrorhizon</name>
    <dbReference type="NCBI Taxonomy" id="34254"/>
    <lineage>
        <taxon>Eukaryota</taxon>
        <taxon>Viridiplantae</taxon>
        <taxon>Streptophyta</taxon>
        <taxon>Embryophyta</taxon>
        <taxon>Tracheophyta</taxon>
        <taxon>Spermatophyta</taxon>
        <taxon>Magnoliopsida</taxon>
        <taxon>eudicotyledons</taxon>
        <taxon>Gunneridae</taxon>
        <taxon>Pentapetalae</taxon>
        <taxon>asterids</taxon>
        <taxon>lamiids</taxon>
        <taxon>Boraginales</taxon>
        <taxon>Boraginaceae</taxon>
        <taxon>Boraginoideae</taxon>
        <taxon>Lithospermeae</taxon>
        <taxon>Lithospermum</taxon>
    </lineage>
</organism>
<dbReference type="SUPFAM" id="SSF56672">
    <property type="entry name" value="DNA/RNA polymerases"/>
    <property type="match status" value="1"/>
</dbReference>
<evidence type="ECO:0000259" key="3">
    <source>
        <dbReference type="Pfam" id="PF07727"/>
    </source>
</evidence>
<feature type="region of interest" description="Disordered" evidence="2">
    <location>
        <begin position="1"/>
        <end position="29"/>
    </location>
</feature>
<evidence type="ECO:0000256" key="2">
    <source>
        <dbReference type="SAM" id="MobiDB-lite"/>
    </source>
</evidence>
<proteinExistence type="predicted"/>
<keyword evidence="6" id="KW-0812">Transmembrane</keyword>
<dbReference type="Pfam" id="PF07727">
    <property type="entry name" value="RVT_2"/>
    <property type="match status" value="1"/>
</dbReference>
<dbReference type="Pfam" id="PF25597">
    <property type="entry name" value="SH3_retrovirus"/>
    <property type="match status" value="1"/>
</dbReference>
<dbReference type="Proteomes" id="UP001454036">
    <property type="component" value="Unassembled WGS sequence"/>
</dbReference>
<reference evidence="6 7" key="1">
    <citation type="submission" date="2024-01" db="EMBL/GenBank/DDBJ databases">
        <title>The complete chloroplast genome sequence of Lithospermum erythrorhizon: insights into the phylogenetic relationship among Boraginaceae species and the maternal lineages of purple gromwells.</title>
        <authorList>
            <person name="Okada T."/>
            <person name="Watanabe K."/>
        </authorList>
    </citation>
    <scope>NUCLEOTIDE SEQUENCE [LARGE SCALE GENOMIC DNA]</scope>
</reference>
<dbReference type="CDD" id="cd09272">
    <property type="entry name" value="RNase_HI_RT_Ty1"/>
    <property type="match status" value="1"/>
</dbReference>
<feature type="domain" description="Retrovirus-related Pol polyprotein from transposon TNT 1-94-like beta-barrel" evidence="4">
    <location>
        <begin position="142"/>
        <end position="212"/>
    </location>
</feature>
<keyword evidence="1" id="KW-0645">Protease</keyword>
<keyword evidence="6" id="KW-0472">Membrane</keyword>
<protein>
    <submittedName>
        <fullName evidence="6">Transmembrane signal receptor</fullName>
    </submittedName>
</protein>
<dbReference type="Pfam" id="PF22936">
    <property type="entry name" value="Pol_BBD"/>
    <property type="match status" value="1"/>
</dbReference>
<evidence type="ECO:0000313" key="6">
    <source>
        <dbReference type="EMBL" id="GAA0142192.1"/>
    </source>
</evidence>
<dbReference type="InterPro" id="IPR013103">
    <property type="entry name" value="RVT_2"/>
</dbReference>
<dbReference type="PANTHER" id="PTHR11439">
    <property type="entry name" value="GAG-POL-RELATED RETROTRANSPOSON"/>
    <property type="match status" value="1"/>
</dbReference>
<dbReference type="GO" id="GO:0004190">
    <property type="term" value="F:aspartic-type endopeptidase activity"/>
    <property type="evidence" value="ECO:0007669"/>
    <property type="project" value="UniProtKB-KW"/>
</dbReference>
<dbReference type="AlphaFoldDB" id="A0AAV3NS39"/>
<gene>
    <name evidence="6" type="ORF">LIER_03147</name>
</gene>
<dbReference type="PANTHER" id="PTHR11439:SF465">
    <property type="entry name" value="REVERSE TRANSCRIPTASE TY1_COPIA-TYPE DOMAIN-CONTAINING PROTEIN"/>
    <property type="match status" value="1"/>
</dbReference>
<comment type="caution">
    <text evidence="6">The sequence shown here is derived from an EMBL/GenBank/DDBJ whole genome shotgun (WGS) entry which is preliminary data.</text>
</comment>
<evidence type="ECO:0000313" key="7">
    <source>
        <dbReference type="Proteomes" id="UP001454036"/>
    </source>
</evidence>
<evidence type="ECO:0000256" key="1">
    <source>
        <dbReference type="ARBA" id="ARBA00022750"/>
    </source>
</evidence>
<keyword evidence="6" id="KW-0675">Receptor</keyword>